<evidence type="ECO:0000256" key="1">
    <source>
        <dbReference type="ARBA" id="ARBA00022490"/>
    </source>
</evidence>
<sequence>MKITVIGGGTGTSTVLEGLKKRRDLELSVIVGMMDDGGSNAVVRDEFGLLPLSDLRKSIIALAEDNEGNILRNLFTYRFSQGDGLKGHTMGNLLMIAMTEITGNEVEAIEMFRYLFNVRGNIYPVTMDKVKLVAEYSNGTKVVGEHLIDEPKTDRKIEKFYFEGKAKAYKGAIESILESDFIIVGPGDLYTTTLANIIVEGIPKALQKTKAKLIFIPNLMSKIGQTRGLTQRSMLELVEGYIGRTFDYVLLNNGRIPEYAYKRYLEDGEHIFMDDLESSSKRMVIKEDLVANSVLKKEKGDELLRSLVRHDSDKLGEQLYKVFRKGWRSTLFSFLSLYR</sequence>
<dbReference type="PANTHER" id="PTHR30135:SF3">
    <property type="entry name" value="GLUCONEOGENESIS FACTOR-RELATED"/>
    <property type="match status" value="1"/>
</dbReference>
<dbReference type="GO" id="GO:0043743">
    <property type="term" value="F:LPPG:FO 2-phospho-L-lactate transferase activity"/>
    <property type="evidence" value="ECO:0007669"/>
    <property type="project" value="InterPro"/>
</dbReference>
<dbReference type="Gene3D" id="3.40.50.10680">
    <property type="entry name" value="CofD-like domains"/>
    <property type="match status" value="1"/>
</dbReference>
<dbReference type="CDD" id="cd07187">
    <property type="entry name" value="YvcK_like"/>
    <property type="match status" value="1"/>
</dbReference>
<dbReference type="PANTHER" id="PTHR30135">
    <property type="entry name" value="UNCHARACTERIZED PROTEIN YVCK-RELATED"/>
    <property type="match status" value="1"/>
</dbReference>
<name>A0A1F4UKG4_9BACT</name>
<dbReference type="InterPro" id="IPR002882">
    <property type="entry name" value="CofD"/>
</dbReference>
<organism evidence="2 3">
    <name type="scientific">candidate division WS6 bacterium RIFOXYB1_FULL_33_14</name>
    <dbReference type="NCBI Taxonomy" id="1817896"/>
    <lineage>
        <taxon>Bacteria</taxon>
        <taxon>Candidatus Dojkabacteria</taxon>
    </lineage>
</organism>
<evidence type="ECO:0000313" key="2">
    <source>
        <dbReference type="EMBL" id="OGC45300.1"/>
    </source>
</evidence>
<gene>
    <name evidence="2" type="ORF">A2400_01000</name>
</gene>
<dbReference type="Pfam" id="PF01933">
    <property type="entry name" value="CofD"/>
    <property type="match status" value="1"/>
</dbReference>
<dbReference type="SUPFAM" id="SSF142338">
    <property type="entry name" value="CofD-like"/>
    <property type="match status" value="1"/>
</dbReference>
<protein>
    <recommendedName>
        <fullName evidence="4">Gluconeogenesis factor</fullName>
    </recommendedName>
</protein>
<keyword evidence="1" id="KW-0963">Cytoplasm</keyword>
<comment type="caution">
    <text evidence="2">The sequence shown here is derived from an EMBL/GenBank/DDBJ whole genome shotgun (WGS) entry which is preliminary data.</text>
</comment>
<dbReference type="InterPro" id="IPR010119">
    <property type="entry name" value="Gluconeogen_factor"/>
</dbReference>
<dbReference type="InterPro" id="IPR038136">
    <property type="entry name" value="CofD-like_dom_sf"/>
</dbReference>
<dbReference type="AlphaFoldDB" id="A0A1F4UKG4"/>
<dbReference type="EMBL" id="MEUN01000014">
    <property type="protein sequence ID" value="OGC45300.1"/>
    <property type="molecule type" value="Genomic_DNA"/>
</dbReference>
<proteinExistence type="predicted"/>
<reference evidence="2 3" key="1">
    <citation type="journal article" date="2016" name="Nat. Commun.">
        <title>Thousands of microbial genomes shed light on interconnected biogeochemical processes in an aquifer system.</title>
        <authorList>
            <person name="Anantharaman K."/>
            <person name="Brown C.T."/>
            <person name="Hug L.A."/>
            <person name="Sharon I."/>
            <person name="Castelle C.J."/>
            <person name="Probst A.J."/>
            <person name="Thomas B.C."/>
            <person name="Singh A."/>
            <person name="Wilkins M.J."/>
            <person name="Karaoz U."/>
            <person name="Brodie E.L."/>
            <person name="Williams K.H."/>
            <person name="Hubbard S.S."/>
            <person name="Banfield J.F."/>
        </authorList>
    </citation>
    <scope>NUCLEOTIDE SEQUENCE [LARGE SCALE GENOMIC DNA]</scope>
</reference>
<dbReference type="Proteomes" id="UP000177434">
    <property type="component" value="Unassembled WGS sequence"/>
</dbReference>
<evidence type="ECO:0000313" key="3">
    <source>
        <dbReference type="Proteomes" id="UP000177434"/>
    </source>
</evidence>
<dbReference type="NCBIfam" id="TIGR01826">
    <property type="entry name" value="CofD_related"/>
    <property type="match status" value="1"/>
</dbReference>
<accession>A0A1F4UKG4</accession>
<evidence type="ECO:0008006" key="4">
    <source>
        <dbReference type="Google" id="ProtNLM"/>
    </source>
</evidence>